<dbReference type="InterPro" id="IPR036005">
    <property type="entry name" value="Creatinase/aminopeptidase-like"/>
</dbReference>
<dbReference type="Gene3D" id="3.90.230.10">
    <property type="entry name" value="Creatinase/methionine aminopeptidase superfamily"/>
    <property type="match status" value="1"/>
</dbReference>
<evidence type="ECO:0000259" key="3">
    <source>
        <dbReference type="Pfam" id="PF00557"/>
    </source>
</evidence>
<dbReference type="GO" id="GO:0046872">
    <property type="term" value="F:metal ion binding"/>
    <property type="evidence" value="ECO:0007669"/>
    <property type="project" value="UniProtKB-KW"/>
</dbReference>
<feature type="domain" description="Peptidase M24" evidence="3">
    <location>
        <begin position="3"/>
        <end position="199"/>
    </location>
</feature>
<dbReference type="InterPro" id="IPR001131">
    <property type="entry name" value="Peptidase_M24B_aminopep-P_CS"/>
</dbReference>
<dbReference type="SUPFAM" id="SSF55920">
    <property type="entry name" value="Creatinase/aminopeptidase"/>
    <property type="match status" value="1"/>
</dbReference>
<gene>
    <name evidence="4" type="ORF">MNB_ARC-1_188</name>
</gene>
<dbReference type="AlphaFoldDB" id="A0A3B1E5N2"/>
<proteinExistence type="predicted"/>
<keyword evidence="4" id="KW-0645">Protease</keyword>
<dbReference type="EMBL" id="UOYO01000013">
    <property type="protein sequence ID" value="VAY86542.1"/>
    <property type="molecule type" value="Genomic_DNA"/>
</dbReference>
<organism evidence="4">
    <name type="scientific">hydrothermal vent metagenome</name>
    <dbReference type="NCBI Taxonomy" id="652676"/>
    <lineage>
        <taxon>unclassified sequences</taxon>
        <taxon>metagenomes</taxon>
        <taxon>ecological metagenomes</taxon>
    </lineage>
</organism>
<evidence type="ECO:0000256" key="1">
    <source>
        <dbReference type="ARBA" id="ARBA00022723"/>
    </source>
</evidence>
<evidence type="ECO:0000313" key="4">
    <source>
        <dbReference type="EMBL" id="VAY86542.1"/>
    </source>
</evidence>
<dbReference type="PANTHER" id="PTHR46112:SF2">
    <property type="entry name" value="XAA-PRO AMINOPEPTIDASE P-RELATED"/>
    <property type="match status" value="1"/>
</dbReference>
<dbReference type="InterPro" id="IPR050659">
    <property type="entry name" value="Peptidase_M24B"/>
</dbReference>
<evidence type="ECO:0000256" key="2">
    <source>
        <dbReference type="ARBA" id="ARBA00022801"/>
    </source>
</evidence>
<protein>
    <submittedName>
        <fullName evidence="4">Aminopeptidase YpdF (MP-, MA-, MS-, AP-, NP-specific)</fullName>
    </submittedName>
</protein>
<dbReference type="PANTHER" id="PTHR46112">
    <property type="entry name" value="AMINOPEPTIDASE"/>
    <property type="match status" value="1"/>
</dbReference>
<sequence>MDIGKDGFKKFKKFLDLKGYNQNELYLNFMAKSIMSDYGKYQLSFDPITACNENSAKPHAYPLETRFKHNSLFLMDAGVKYERYCSDRTVTYINKKNKLQQKIYDIVLKAQENAINKTSIGMKASEVDKLARDVIEKAGYGKYFVHSTGHGIGLDIHEYPHISKTSDIIIEENMVFTIEPGIYLPNKFGIRIEDTVAIQNNKAVVL</sequence>
<dbReference type="InterPro" id="IPR000994">
    <property type="entry name" value="Pept_M24"/>
</dbReference>
<name>A0A3B1E5N2_9ZZZZ</name>
<dbReference type="PROSITE" id="PS00491">
    <property type="entry name" value="PROLINE_PEPTIDASE"/>
    <property type="match status" value="1"/>
</dbReference>
<accession>A0A3B1E5N2</accession>
<dbReference type="GO" id="GO:0004177">
    <property type="term" value="F:aminopeptidase activity"/>
    <property type="evidence" value="ECO:0007669"/>
    <property type="project" value="UniProtKB-KW"/>
</dbReference>
<keyword evidence="4" id="KW-0031">Aminopeptidase</keyword>
<keyword evidence="2" id="KW-0378">Hydrolase</keyword>
<dbReference type="Pfam" id="PF00557">
    <property type="entry name" value="Peptidase_M24"/>
    <property type="match status" value="1"/>
</dbReference>
<keyword evidence="1" id="KW-0479">Metal-binding</keyword>
<reference evidence="4" key="1">
    <citation type="submission" date="2018-10" db="EMBL/GenBank/DDBJ databases">
        <authorList>
            <person name="Aoki K."/>
        </authorList>
    </citation>
    <scope>NUCLEOTIDE SEQUENCE</scope>
</reference>